<evidence type="ECO:0000259" key="8">
    <source>
        <dbReference type="Pfam" id="PF02687"/>
    </source>
</evidence>
<feature type="domain" description="ABC3 transporter permease C-terminal" evidence="8">
    <location>
        <begin position="275"/>
        <end position="394"/>
    </location>
</feature>
<dbReference type="GO" id="GO:0022857">
    <property type="term" value="F:transmembrane transporter activity"/>
    <property type="evidence" value="ECO:0007669"/>
    <property type="project" value="TreeGrafter"/>
</dbReference>
<dbReference type="eggNOG" id="COG0577">
    <property type="taxonomic scope" value="Bacteria"/>
</dbReference>
<comment type="subcellular location">
    <subcellularLocation>
        <location evidence="1">Cell membrane</location>
        <topology evidence="1">Multi-pass membrane protein</topology>
    </subcellularLocation>
</comment>
<evidence type="ECO:0000313" key="9">
    <source>
        <dbReference type="EMBL" id="ADJ45805.1"/>
    </source>
</evidence>
<organism evidence="9 10">
    <name type="scientific">Amycolatopsis mediterranei (strain U-32)</name>
    <dbReference type="NCBI Taxonomy" id="749927"/>
    <lineage>
        <taxon>Bacteria</taxon>
        <taxon>Bacillati</taxon>
        <taxon>Actinomycetota</taxon>
        <taxon>Actinomycetes</taxon>
        <taxon>Pseudonocardiales</taxon>
        <taxon>Pseudonocardiaceae</taxon>
        <taxon>Amycolatopsis</taxon>
    </lineage>
</organism>
<evidence type="ECO:0000256" key="1">
    <source>
        <dbReference type="ARBA" id="ARBA00004651"/>
    </source>
</evidence>
<feature type="transmembrane region" description="Helical" evidence="7">
    <location>
        <begin position="818"/>
        <end position="842"/>
    </location>
</feature>
<keyword evidence="3 7" id="KW-0812">Transmembrane</keyword>
<dbReference type="InterPro" id="IPR003838">
    <property type="entry name" value="ABC3_permease_C"/>
</dbReference>
<sequence length="856" mass="87820">MLTLVVRTLRYRTGGFIATLVSVFVGTAVMLACGGLMETGIRTVIPPQRLAAAPIVVAGNQSYDLPTVGHGEDADHETATLSERVRLGEGLASTISGVPGVAHVVPDVSFHAEVLGDQGGPSVPGTQAGHSWVSAELAPYRLTEGAAPIREGEVVLDSATAARIGAHAGGKADIAVRGGVHSYRITGIADAGRRMATDAVFFSPAEAGGLRSAAGQVDAFGVQLAPGADVAAVSAQIATAVRDQRAVTLTGDARGSAEFARAAGDGELLIILAAVFGGLAAQVAMFVVASTLTLSVQQRRREVAMLRAIGATPRQLSRMITGEAMIIGALGTALAILPGVLLGDWLFGRLTGFGVIQPVLKFEQGFYPVVAAAVVGLGSAWGAAFVAARYAGRTRPVEAMRETAIPTRWLTPTRLWLGVSSLIGAAALAYLTITVVDGPLAASTAGPAVTLVATAVALFAPGLTKLLVAVLRRPIRAFGGLPGYLASLNARARWMPMAGAVTPIMLATGLAIFMLYFQTTQVAVAEKQYSDSLLADAVVTSATGDLPPDLVAKVQQAPGVAGASAFVTSKGYNEKPSDATQDEDGVDLTGVTAEGVAKAWGSIVASGQLDALHGNTIALPADLAQRLGVGVGAKIAMRLGDGSPITLDVVATLRTTAASASALMPADTLAPHTAAGAADRILVMAQPGTAEGDLLTSLRSRVGDLDGVQVAGREALTKAFLAEVQANAWVNYLIVGLLLVYAAISMVNTLVMATADRRREFGLQRLIGSTRGQVMRMMAMEAGVVAAIGVFLGTLVAASMLIPFSAAVSDSLFPSGPLWIYLVILGLAVVLTVVATCAPTWFTLRTRPSPSTLAPE</sequence>
<dbReference type="Proteomes" id="UP000000328">
    <property type="component" value="Chromosome"/>
</dbReference>
<dbReference type="GeneID" id="92871761"/>
<name>A0A0H3D4B5_AMYMU</name>
<dbReference type="OrthoDB" id="3223244at2"/>
<dbReference type="PANTHER" id="PTHR30572:SF4">
    <property type="entry name" value="ABC TRANSPORTER PERMEASE YTRF"/>
    <property type="match status" value="1"/>
</dbReference>
<dbReference type="Pfam" id="PF02687">
    <property type="entry name" value="FtsX"/>
    <property type="match status" value="2"/>
</dbReference>
<feature type="transmembrane region" description="Helical" evidence="7">
    <location>
        <begin position="415"/>
        <end position="436"/>
    </location>
</feature>
<evidence type="ECO:0000256" key="2">
    <source>
        <dbReference type="ARBA" id="ARBA00022475"/>
    </source>
</evidence>
<feature type="transmembrane region" description="Helical" evidence="7">
    <location>
        <begin position="729"/>
        <end position="755"/>
    </location>
</feature>
<feature type="transmembrane region" description="Helical" evidence="7">
    <location>
        <begin position="366"/>
        <end position="391"/>
    </location>
</feature>
<accession>A0A0H3D4B5</accession>
<dbReference type="KEGG" id="amd:AMED_4028"/>
<dbReference type="HOGENOM" id="CLU_012341_2_0_11"/>
<dbReference type="PANTHER" id="PTHR30572">
    <property type="entry name" value="MEMBRANE COMPONENT OF TRANSPORTER-RELATED"/>
    <property type="match status" value="1"/>
</dbReference>
<evidence type="ECO:0000256" key="4">
    <source>
        <dbReference type="ARBA" id="ARBA00022989"/>
    </source>
</evidence>
<keyword evidence="2" id="KW-1003">Cell membrane</keyword>
<evidence type="ECO:0000313" key="10">
    <source>
        <dbReference type="Proteomes" id="UP000000328"/>
    </source>
</evidence>
<gene>
    <name evidence="9" type="ordered locus">AMED_4028</name>
</gene>
<dbReference type="AlphaFoldDB" id="A0A0H3D4B5"/>
<protein>
    <submittedName>
        <fullName evidence="9">ABC transport system permease protein</fullName>
    </submittedName>
</protein>
<dbReference type="PATRIC" id="fig|749927.5.peg.4166"/>
<keyword evidence="4 7" id="KW-1133">Transmembrane helix</keyword>
<dbReference type="RefSeq" id="WP_013225877.1">
    <property type="nucleotide sequence ID" value="NC_014318.1"/>
</dbReference>
<evidence type="ECO:0000256" key="7">
    <source>
        <dbReference type="SAM" id="Phobius"/>
    </source>
</evidence>
<comment type="similarity">
    <text evidence="6">Belongs to the ABC-4 integral membrane protein family.</text>
</comment>
<evidence type="ECO:0000256" key="3">
    <source>
        <dbReference type="ARBA" id="ARBA00022692"/>
    </source>
</evidence>
<feature type="transmembrane region" description="Helical" evidence="7">
    <location>
        <begin position="16"/>
        <end position="37"/>
    </location>
</feature>
<proteinExistence type="inferred from homology"/>
<dbReference type="InterPro" id="IPR050250">
    <property type="entry name" value="Macrolide_Exporter_MacB"/>
</dbReference>
<keyword evidence="5 7" id="KW-0472">Membrane</keyword>
<feature type="domain" description="ABC3 transporter permease C-terminal" evidence="8">
    <location>
        <begin position="733"/>
        <end position="846"/>
    </location>
</feature>
<reference evidence="9 10" key="1">
    <citation type="journal article" date="2010" name="Cell Res.">
        <title>Complete genome sequence of the rifamycin SV-producing Amycolatopsis mediterranei U32 revealed its genetic characteristics in phylogeny and metabolism.</title>
        <authorList>
            <person name="Zhao W."/>
            <person name="Zhong Y."/>
            <person name="Yuan H."/>
            <person name="Wang J."/>
            <person name="Zheng H."/>
            <person name="Wang Y."/>
            <person name="Cen X."/>
            <person name="Xu F."/>
            <person name="Bai J."/>
            <person name="Han X."/>
            <person name="Lu G."/>
            <person name="Zhu Y."/>
            <person name="Shao Z."/>
            <person name="Yan H."/>
            <person name="Li C."/>
            <person name="Peng N."/>
            <person name="Zhang Z."/>
            <person name="Zhang Y."/>
            <person name="Lin W."/>
            <person name="Fan Y."/>
            <person name="Qin Z."/>
            <person name="Hu Y."/>
            <person name="Zhu B."/>
            <person name="Wang S."/>
            <person name="Ding X."/>
            <person name="Zhao G.P."/>
        </authorList>
    </citation>
    <scope>NUCLEOTIDE SEQUENCE [LARGE SCALE GENOMIC DNA]</scope>
    <source>
        <strain evidence="10">U-32</strain>
    </source>
</reference>
<evidence type="ECO:0000256" key="5">
    <source>
        <dbReference type="ARBA" id="ARBA00023136"/>
    </source>
</evidence>
<dbReference type="GO" id="GO:0005886">
    <property type="term" value="C:plasma membrane"/>
    <property type="evidence" value="ECO:0007669"/>
    <property type="project" value="UniProtKB-SubCell"/>
</dbReference>
<evidence type="ECO:0000256" key="6">
    <source>
        <dbReference type="ARBA" id="ARBA00038076"/>
    </source>
</evidence>
<dbReference type="PROSITE" id="PS51257">
    <property type="entry name" value="PROKAR_LIPOPROTEIN"/>
    <property type="match status" value="1"/>
</dbReference>
<feature type="transmembrane region" description="Helical" evidence="7">
    <location>
        <begin position="448"/>
        <end position="471"/>
    </location>
</feature>
<feature type="transmembrane region" description="Helical" evidence="7">
    <location>
        <begin position="784"/>
        <end position="806"/>
    </location>
</feature>
<feature type="transmembrane region" description="Helical" evidence="7">
    <location>
        <begin position="324"/>
        <end position="346"/>
    </location>
</feature>
<dbReference type="EMBL" id="CP002000">
    <property type="protein sequence ID" value="ADJ45805.1"/>
    <property type="molecule type" value="Genomic_DNA"/>
</dbReference>
<feature type="transmembrane region" description="Helical" evidence="7">
    <location>
        <begin position="268"/>
        <end position="296"/>
    </location>
</feature>
<feature type="transmembrane region" description="Helical" evidence="7">
    <location>
        <begin position="492"/>
        <end position="517"/>
    </location>
</feature>